<keyword evidence="2" id="KW-1185">Reference proteome</keyword>
<sequence>MYLIYGNKTAKVPILTDGGSPIEVIEEPSESEGTFDEFDVDTAHLNDEEQKAAFHLLYQEKDLFARNMNDLGQTSAVIHEIDTKSAALIK</sequence>
<reference evidence="1 2" key="1">
    <citation type="submission" date="2021-06" db="EMBL/GenBank/DDBJ databases">
        <authorList>
            <person name="Kallberg Y."/>
            <person name="Tangrot J."/>
            <person name="Rosling A."/>
        </authorList>
    </citation>
    <scope>NUCLEOTIDE SEQUENCE [LARGE SCALE GENOMIC DNA]</scope>
    <source>
        <strain evidence="1 2">120-4 pot B 10/14</strain>
    </source>
</reference>
<name>A0ABN7UJD4_GIGMA</name>
<dbReference type="Proteomes" id="UP000789901">
    <property type="component" value="Unassembled WGS sequence"/>
</dbReference>
<proteinExistence type="predicted"/>
<evidence type="ECO:0000313" key="1">
    <source>
        <dbReference type="EMBL" id="CAG8608743.1"/>
    </source>
</evidence>
<gene>
    <name evidence="1" type="ORF">GMARGA_LOCUS7246</name>
</gene>
<dbReference type="EMBL" id="CAJVQB010003460">
    <property type="protein sequence ID" value="CAG8608743.1"/>
    <property type="molecule type" value="Genomic_DNA"/>
</dbReference>
<accession>A0ABN7UJD4</accession>
<organism evidence="1 2">
    <name type="scientific">Gigaspora margarita</name>
    <dbReference type="NCBI Taxonomy" id="4874"/>
    <lineage>
        <taxon>Eukaryota</taxon>
        <taxon>Fungi</taxon>
        <taxon>Fungi incertae sedis</taxon>
        <taxon>Mucoromycota</taxon>
        <taxon>Glomeromycotina</taxon>
        <taxon>Glomeromycetes</taxon>
        <taxon>Diversisporales</taxon>
        <taxon>Gigasporaceae</taxon>
        <taxon>Gigaspora</taxon>
    </lineage>
</organism>
<protein>
    <submittedName>
        <fullName evidence="1">26683_t:CDS:1</fullName>
    </submittedName>
</protein>
<evidence type="ECO:0000313" key="2">
    <source>
        <dbReference type="Proteomes" id="UP000789901"/>
    </source>
</evidence>
<comment type="caution">
    <text evidence="1">The sequence shown here is derived from an EMBL/GenBank/DDBJ whole genome shotgun (WGS) entry which is preliminary data.</text>
</comment>